<feature type="region of interest" description="Disordered" evidence="7">
    <location>
        <begin position="149"/>
        <end position="173"/>
    </location>
</feature>
<dbReference type="GO" id="GO:0050660">
    <property type="term" value="F:flavin adenine dinucleotide binding"/>
    <property type="evidence" value="ECO:0007669"/>
    <property type="project" value="InterPro"/>
</dbReference>
<dbReference type="GO" id="GO:0016491">
    <property type="term" value="F:oxidoreductase activity"/>
    <property type="evidence" value="ECO:0007669"/>
    <property type="project" value="UniProtKB-KW"/>
</dbReference>
<dbReference type="PANTHER" id="PTHR11552:SF201">
    <property type="entry name" value="GLUCOSE-METHANOL-CHOLINE OXIDOREDUCTASE N-TERMINAL DOMAIN-CONTAINING PROTEIN"/>
    <property type="match status" value="1"/>
</dbReference>
<evidence type="ECO:0008006" key="11">
    <source>
        <dbReference type="Google" id="ProtNLM"/>
    </source>
</evidence>
<evidence type="ECO:0000256" key="8">
    <source>
        <dbReference type="SAM" id="SignalP"/>
    </source>
</evidence>
<evidence type="ECO:0000256" key="3">
    <source>
        <dbReference type="ARBA" id="ARBA00022630"/>
    </source>
</evidence>
<comment type="cofactor">
    <cofactor evidence="1">
        <name>FAD</name>
        <dbReference type="ChEBI" id="CHEBI:57692"/>
    </cofactor>
</comment>
<comment type="similarity">
    <text evidence="2">Belongs to the GMC oxidoreductase family.</text>
</comment>
<comment type="caution">
    <text evidence="9">The sequence shown here is derived from an EMBL/GenBank/DDBJ whole genome shotgun (WGS) entry which is preliminary data.</text>
</comment>
<feature type="chain" id="PRO_5042260303" description="Glucose-methanol-choline oxidoreductase N-terminal domain-containing protein" evidence="8">
    <location>
        <begin position="17"/>
        <end position="279"/>
    </location>
</feature>
<dbReference type="InterPro" id="IPR012132">
    <property type="entry name" value="GMC_OxRdtase"/>
</dbReference>
<dbReference type="PANTHER" id="PTHR11552">
    <property type="entry name" value="GLUCOSE-METHANOL-CHOLINE GMC OXIDOREDUCTASE"/>
    <property type="match status" value="1"/>
</dbReference>
<evidence type="ECO:0000313" key="10">
    <source>
        <dbReference type="Proteomes" id="UP001201163"/>
    </source>
</evidence>
<name>A0AAD4Q639_9AGAM</name>
<keyword evidence="10" id="KW-1185">Reference proteome</keyword>
<organism evidence="9 10">
    <name type="scientific">Lactarius akahatsu</name>
    <dbReference type="NCBI Taxonomy" id="416441"/>
    <lineage>
        <taxon>Eukaryota</taxon>
        <taxon>Fungi</taxon>
        <taxon>Dikarya</taxon>
        <taxon>Basidiomycota</taxon>
        <taxon>Agaricomycotina</taxon>
        <taxon>Agaricomycetes</taxon>
        <taxon>Russulales</taxon>
        <taxon>Russulaceae</taxon>
        <taxon>Lactarius</taxon>
    </lineage>
</organism>
<evidence type="ECO:0000313" key="9">
    <source>
        <dbReference type="EMBL" id="KAH8987303.1"/>
    </source>
</evidence>
<gene>
    <name evidence="9" type="ORF">EDB92DRAFT_1817982</name>
</gene>
<dbReference type="InterPro" id="IPR036188">
    <property type="entry name" value="FAD/NAD-bd_sf"/>
</dbReference>
<evidence type="ECO:0000256" key="4">
    <source>
        <dbReference type="ARBA" id="ARBA00022729"/>
    </source>
</evidence>
<sequence length="279" mass="29925">MRHTLIDGLFFKSVVAAVYTDPSTLPDTTYPYIIVGAGLGGSASANRLSADTNNSVLLIEAGSYTPSDRIHPYIPIPFLSTTLAPSVVSWNYTTVPQTGLGGRSRILVDALSVDPLRSLRWAMFSGHDYRLSILQNIWFGRVGQGATSNSPCGNASSSSGWSQHDGVGGVDPSIHGSNGSVNISVQDTTALDSRIFDTTTQLAEFPFNGDINSGNPLGNGMFCLAHINATNVTKVVQTDTQGCLPIFRGFQSDQSALWFSRFNIRTIVNSPDMGKNMQQ</sequence>
<dbReference type="EMBL" id="JAKELL010000048">
    <property type="protein sequence ID" value="KAH8987303.1"/>
    <property type="molecule type" value="Genomic_DNA"/>
</dbReference>
<feature type="signal peptide" evidence="8">
    <location>
        <begin position="1"/>
        <end position="16"/>
    </location>
</feature>
<evidence type="ECO:0000256" key="2">
    <source>
        <dbReference type="ARBA" id="ARBA00010790"/>
    </source>
</evidence>
<feature type="compositionally biased region" description="Low complexity" evidence="7">
    <location>
        <begin position="149"/>
        <end position="162"/>
    </location>
</feature>
<evidence type="ECO:0000256" key="6">
    <source>
        <dbReference type="ARBA" id="ARBA00023002"/>
    </source>
</evidence>
<dbReference type="Gene3D" id="3.30.560.10">
    <property type="entry name" value="Glucose Oxidase, domain 3"/>
    <property type="match status" value="2"/>
</dbReference>
<keyword evidence="3" id="KW-0285">Flavoprotein</keyword>
<accession>A0AAD4Q639</accession>
<evidence type="ECO:0000256" key="5">
    <source>
        <dbReference type="ARBA" id="ARBA00022827"/>
    </source>
</evidence>
<proteinExistence type="inferred from homology"/>
<evidence type="ECO:0000256" key="7">
    <source>
        <dbReference type="SAM" id="MobiDB-lite"/>
    </source>
</evidence>
<dbReference type="Proteomes" id="UP001201163">
    <property type="component" value="Unassembled WGS sequence"/>
</dbReference>
<reference evidence="9" key="1">
    <citation type="submission" date="2022-01" db="EMBL/GenBank/DDBJ databases">
        <title>Comparative genomics reveals a dynamic genome evolution in the ectomycorrhizal milk-cap (Lactarius) mushrooms.</title>
        <authorList>
            <consortium name="DOE Joint Genome Institute"/>
            <person name="Lebreton A."/>
            <person name="Tang N."/>
            <person name="Kuo A."/>
            <person name="LaButti K."/>
            <person name="Drula E."/>
            <person name="Barry K."/>
            <person name="Clum A."/>
            <person name="Lipzen A."/>
            <person name="Mousain D."/>
            <person name="Ng V."/>
            <person name="Wang R."/>
            <person name="Wang X."/>
            <person name="Dai Y."/>
            <person name="Henrissat B."/>
            <person name="Grigoriev I.V."/>
            <person name="Guerin-Laguette A."/>
            <person name="Yu F."/>
            <person name="Martin F.M."/>
        </authorList>
    </citation>
    <scope>NUCLEOTIDE SEQUENCE</scope>
    <source>
        <strain evidence="9">QP</strain>
    </source>
</reference>
<dbReference type="SUPFAM" id="SSF51905">
    <property type="entry name" value="FAD/NAD(P)-binding domain"/>
    <property type="match status" value="1"/>
</dbReference>
<keyword evidence="6" id="KW-0560">Oxidoreductase</keyword>
<protein>
    <recommendedName>
        <fullName evidence="11">Glucose-methanol-choline oxidoreductase N-terminal domain-containing protein</fullName>
    </recommendedName>
</protein>
<evidence type="ECO:0000256" key="1">
    <source>
        <dbReference type="ARBA" id="ARBA00001974"/>
    </source>
</evidence>
<dbReference type="AlphaFoldDB" id="A0AAD4Q639"/>
<keyword evidence="4 8" id="KW-0732">Signal</keyword>
<dbReference type="Gene3D" id="3.50.50.60">
    <property type="entry name" value="FAD/NAD(P)-binding domain"/>
    <property type="match status" value="1"/>
</dbReference>
<keyword evidence="5" id="KW-0274">FAD</keyword>